<dbReference type="PANTHER" id="PTHR24223">
    <property type="entry name" value="ATP-BINDING CASSETTE SUB-FAMILY C"/>
    <property type="match status" value="1"/>
</dbReference>
<dbReference type="PROSITE" id="PS50929">
    <property type="entry name" value="ABC_TM1F"/>
    <property type="match status" value="1"/>
</dbReference>
<keyword evidence="4 9" id="KW-0812">Transmembrane</keyword>
<evidence type="ECO:0000256" key="3">
    <source>
        <dbReference type="ARBA" id="ARBA00022448"/>
    </source>
</evidence>
<dbReference type="Proteomes" id="UP001558652">
    <property type="component" value="Unassembled WGS sequence"/>
</dbReference>
<dbReference type="GO" id="GO:0016020">
    <property type="term" value="C:membrane"/>
    <property type="evidence" value="ECO:0007669"/>
    <property type="project" value="UniProtKB-SubCell"/>
</dbReference>
<reference evidence="11 12" key="1">
    <citation type="submission" date="2024-07" db="EMBL/GenBank/DDBJ databases">
        <title>Chromosome-level genome assembly of the water stick insect Ranatra chinensis (Heteroptera: Nepidae).</title>
        <authorList>
            <person name="Liu X."/>
        </authorList>
    </citation>
    <scope>NUCLEOTIDE SEQUENCE [LARGE SCALE GENOMIC DNA]</scope>
    <source>
        <strain evidence="11">Cailab_2021Rc</strain>
        <tissue evidence="11">Muscle</tissue>
    </source>
</reference>
<feature type="transmembrane region" description="Helical" evidence="9">
    <location>
        <begin position="233"/>
        <end position="251"/>
    </location>
</feature>
<gene>
    <name evidence="11" type="ORF">AAG570_000732</name>
</gene>
<dbReference type="PANTHER" id="PTHR24223:SF456">
    <property type="entry name" value="MULTIDRUG RESISTANCE-ASSOCIATED PROTEIN LETHAL(2)03659"/>
    <property type="match status" value="1"/>
</dbReference>
<feature type="transmembrane region" description="Helical" evidence="9">
    <location>
        <begin position="134"/>
        <end position="155"/>
    </location>
</feature>
<dbReference type="EMBL" id="JBFDAA010000001">
    <property type="protein sequence ID" value="KAL1140804.1"/>
    <property type="molecule type" value="Genomic_DNA"/>
</dbReference>
<dbReference type="Gene3D" id="1.20.1560.10">
    <property type="entry name" value="ABC transporter type 1, transmembrane domain"/>
    <property type="match status" value="1"/>
</dbReference>
<evidence type="ECO:0000256" key="8">
    <source>
        <dbReference type="ARBA" id="ARBA00023136"/>
    </source>
</evidence>
<feature type="domain" description="ABC transmembrane type-1" evidence="10">
    <location>
        <begin position="98"/>
        <end position="254"/>
    </location>
</feature>
<keyword evidence="6" id="KW-0067">ATP-binding</keyword>
<organism evidence="11 12">
    <name type="scientific">Ranatra chinensis</name>
    <dbReference type="NCBI Taxonomy" id="642074"/>
    <lineage>
        <taxon>Eukaryota</taxon>
        <taxon>Metazoa</taxon>
        <taxon>Ecdysozoa</taxon>
        <taxon>Arthropoda</taxon>
        <taxon>Hexapoda</taxon>
        <taxon>Insecta</taxon>
        <taxon>Pterygota</taxon>
        <taxon>Neoptera</taxon>
        <taxon>Paraneoptera</taxon>
        <taxon>Hemiptera</taxon>
        <taxon>Heteroptera</taxon>
        <taxon>Panheteroptera</taxon>
        <taxon>Nepomorpha</taxon>
        <taxon>Nepidae</taxon>
        <taxon>Ranatrinae</taxon>
        <taxon>Ranatra</taxon>
    </lineage>
</organism>
<evidence type="ECO:0000256" key="6">
    <source>
        <dbReference type="ARBA" id="ARBA00022840"/>
    </source>
</evidence>
<keyword evidence="3" id="KW-0813">Transport</keyword>
<dbReference type="InterPro" id="IPR050173">
    <property type="entry name" value="ABC_transporter_C-like"/>
</dbReference>
<dbReference type="SUPFAM" id="SSF90123">
    <property type="entry name" value="ABC transporter transmembrane region"/>
    <property type="match status" value="1"/>
</dbReference>
<evidence type="ECO:0000313" key="11">
    <source>
        <dbReference type="EMBL" id="KAL1140804.1"/>
    </source>
</evidence>
<evidence type="ECO:0000313" key="12">
    <source>
        <dbReference type="Proteomes" id="UP001558652"/>
    </source>
</evidence>
<evidence type="ECO:0000256" key="1">
    <source>
        <dbReference type="ARBA" id="ARBA00004141"/>
    </source>
</evidence>
<dbReference type="GO" id="GO:0005524">
    <property type="term" value="F:ATP binding"/>
    <property type="evidence" value="ECO:0007669"/>
    <property type="project" value="UniProtKB-KW"/>
</dbReference>
<evidence type="ECO:0000256" key="7">
    <source>
        <dbReference type="ARBA" id="ARBA00022989"/>
    </source>
</evidence>
<keyword evidence="8 9" id="KW-0472">Membrane</keyword>
<keyword evidence="12" id="KW-1185">Reference proteome</keyword>
<evidence type="ECO:0000256" key="2">
    <source>
        <dbReference type="ARBA" id="ARBA00009726"/>
    </source>
</evidence>
<keyword evidence="7 9" id="KW-1133">Transmembrane helix</keyword>
<evidence type="ECO:0000256" key="4">
    <source>
        <dbReference type="ARBA" id="ARBA00022692"/>
    </source>
</evidence>
<comment type="similarity">
    <text evidence="2">Belongs to the ABC transporter superfamily. ABCC family. Conjugate transporter (TC 3.A.1.208) subfamily.</text>
</comment>
<dbReference type="InterPro" id="IPR036640">
    <property type="entry name" value="ABC1_TM_sf"/>
</dbReference>
<feature type="transmembrane region" description="Helical" evidence="9">
    <location>
        <begin position="82"/>
        <end position="108"/>
    </location>
</feature>
<keyword evidence="5" id="KW-0547">Nucleotide-binding</keyword>
<evidence type="ECO:0000256" key="5">
    <source>
        <dbReference type="ARBA" id="ARBA00022741"/>
    </source>
</evidence>
<protein>
    <recommendedName>
        <fullName evidence="10">ABC transmembrane type-1 domain-containing protein</fullName>
    </recommendedName>
</protein>
<evidence type="ECO:0000256" key="9">
    <source>
        <dbReference type="SAM" id="Phobius"/>
    </source>
</evidence>
<evidence type="ECO:0000259" key="10">
    <source>
        <dbReference type="PROSITE" id="PS50929"/>
    </source>
</evidence>
<proteinExistence type="inferred from homology"/>
<comment type="caution">
    <text evidence="11">The sequence shown here is derived from an EMBL/GenBank/DDBJ whole genome shotgun (WGS) entry which is preliminary data.</text>
</comment>
<name>A0ABD0ZL72_9HEMI</name>
<dbReference type="AlphaFoldDB" id="A0ABD0ZL72"/>
<sequence>MESDKKKEDKPKNPRSIANPLSALTFSWTLPIFWKGYRHDLEVGDLFEPLKEHKSTYLGDKFEKVWNEEVKKCSRIKKDPSFLKVIIAVFGWEILAYGILLFVAEIILRIAQPLFLGGLIDHFTPESKVSKYEAYLYATGIILCSAITVLSMHPYMMGIMHIGMKVRVAACSLIYRKALKLSKTALGQTTVGQVVNLLSNDVNRFDIAFIFLHNLWIGPLQTCIVTYFLWQLIGGPASIIGLFSLLIFIPLQGL</sequence>
<dbReference type="Pfam" id="PF00664">
    <property type="entry name" value="ABC_membrane"/>
    <property type="match status" value="1"/>
</dbReference>
<accession>A0ABD0ZL72</accession>
<comment type="subcellular location">
    <subcellularLocation>
        <location evidence="1">Membrane</location>
        <topology evidence="1">Multi-pass membrane protein</topology>
    </subcellularLocation>
</comment>
<dbReference type="InterPro" id="IPR011527">
    <property type="entry name" value="ABC1_TM_dom"/>
</dbReference>